<accession>A0A2M9YI99</accession>
<dbReference type="AlphaFoldDB" id="A0A2M9YI99"/>
<dbReference type="EMBL" id="NPDV01000032">
    <property type="protein sequence ID" value="PJZ51238.1"/>
    <property type="molecule type" value="Genomic_DNA"/>
</dbReference>
<reference evidence="4 5" key="1">
    <citation type="submission" date="2017-07" db="EMBL/GenBank/DDBJ databases">
        <title>Leptospira spp. isolated from tropical soils.</title>
        <authorList>
            <person name="Thibeaux R."/>
            <person name="Iraola G."/>
            <person name="Ferres I."/>
            <person name="Bierque E."/>
            <person name="Girault D."/>
            <person name="Soupe-Gilbert M.-E."/>
            <person name="Picardeau M."/>
            <person name="Goarant C."/>
        </authorList>
    </citation>
    <scope>NUCLEOTIDE SEQUENCE [LARGE SCALE GENOMIC DNA]</scope>
    <source>
        <strain evidence="2 5">FH2-B-C1</strain>
        <strain evidence="3 4">FH2-B-D1</strain>
    </source>
</reference>
<dbReference type="GO" id="GO:0003677">
    <property type="term" value="F:DNA binding"/>
    <property type="evidence" value="ECO:0007669"/>
    <property type="project" value="InterPro"/>
</dbReference>
<organism evidence="2 5">
    <name type="scientific">Leptospira adleri</name>
    <dbReference type="NCBI Taxonomy" id="2023186"/>
    <lineage>
        <taxon>Bacteria</taxon>
        <taxon>Pseudomonadati</taxon>
        <taxon>Spirochaetota</taxon>
        <taxon>Spirochaetia</taxon>
        <taxon>Leptospirales</taxon>
        <taxon>Leptospiraceae</taxon>
        <taxon>Leptospira</taxon>
    </lineage>
</organism>
<keyword evidence="4" id="KW-1185">Reference proteome</keyword>
<dbReference type="Pfam" id="PF01381">
    <property type="entry name" value="HTH_3"/>
    <property type="match status" value="1"/>
</dbReference>
<dbReference type="SUPFAM" id="SSF47413">
    <property type="entry name" value="lambda repressor-like DNA-binding domains"/>
    <property type="match status" value="1"/>
</dbReference>
<gene>
    <name evidence="3" type="ORF">CH376_22180</name>
    <name evidence="2" type="ORF">CH380_21090</name>
</gene>
<dbReference type="CDD" id="cd00093">
    <property type="entry name" value="HTH_XRE"/>
    <property type="match status" value="1"/>
</dbReference>
<dbReference type="InterPro" id="IPR001387">
    <property type="entry name" value="Cro/C1-type_HTH"/>
</dbReference>
<evidence type="ECO:0000259" key="1">
    <source>
        <dbReference type="PROSITE" id="PS50943"/>
    </source>
</evidence>
<protein>
    <submittedName>
        <fullName evidence="2">Transcriptional regulator</fullName>
    </submittedName>
</protein>
<evidence type="ECO:0000313" key="5">
    <source>
        <dbReference type="Proteomes" id="UP000232188"/>
    </source>
</evidence>
<dbReference type="RefSeq" id="WP_100787747.1">
    <property type="nucleotide sequence ID" value="NZ_NPDU01000101.1"/>
</dbReference>
<dbReference type="SMART" id="SM00530">
    <property type="entry name" value="HTH_XRE"/>
    <property type="match status" value="1"/>
</dbReference>
<dbReference type="InterPro" id="IPR010982">
    <property type="entry name" value="Lambda_DNA-bd_dom_sf"/>
</dbReference>
<dbReference type="PROSITE" id="PS50943">
    <property type="entry name" value="HTH_CROC1"/>
    <property type="match status" value="1"/>
</dbReference>
<evidence type="ECO:0000313" key="2">
    <source>
        <dbReference type="EMBL" id="PJZ51238.1"/>
    </source>
</evidence>
<dbReference type="Proteomes" id="UP000232149">
    <property type="component" value="Unassembled WGS sequence"/>
</dbReference>
<sequence>MEINQILKNLLKRQGWTQEDLAIAGEVSQPAVSRYLSGQNVPTIDFIINLYKNKKIDPIIFVRDFEAEPLRLESGNSKEDKNILVDEVTLFIRFVKNSPEVLEIFWKLHKMDKEGRNSMNAFADRILEG</sequence>
<evidence type="ECO:0000313" key="3">
    <source>
        <dbReference type="EMBL" id="PJZ59739.1"/>
    </source>
</evidence>
<dbReference type="Proteomes" id="UP000232188">
    <property type="component" value="Unassembled WGS sequence"/>
</dbReference>
<evidence type="ECO:0000313" key="4">
    <source>
        <dbReference type="Proteomes" id="UP000232149"/>
    </source>
</evidence>
<dbReference type="Gene3D" id="1.10.260.40">
    <property type="entry name" value="lambda repressor-like DNA-binding domains"/>
    <property type="match status" value="1"/>
</dbReference>
<feature type="domain" description="HTH cro/C1-type" evidence="1">
    <location>
        <begin position="7"/>
        <end position="61"/>
    </location>
</feature>
<comment type="caution">
    <text evidence="2">The sequence shown here is derived from an EMBL/GenBank/DDBJ whole genome shotgun (WGS) entry which is preliminary data.</text>
</comment>
<name>A0A2M9YI99_9LEPT</name>
<proteinExistence type="predicted"/>
<dbReference type="EMBL" id="NPDU01000101">
    <property type="protein sequence ID" value="PJZ59739.1"/>
    <property type="molecule type" value="Genomic_DNA"/>
</dbReference>